<accession>A0A2P2P152</accession>
<organism evidence="1">
    <name type="scientific">Rhizophora mucronata</name>
    <name type="common">Asiatic mangrove</name>
    <dbReference type="NCBI Taxonomy" id="61149"/>
    <lineage>
        <taxon>Eukaryota</taxon>
        <taxon>Viridiplantae</taxon>
        <taxon>Streptophyta</taxon>
        <taxon>Embryophyta</taxon>
        <taxon>Tracheophyta</taxon>
        <taxon>Spermatophyta</taxon>
        <taxon>Magnoliopsida</taxon>
        <taxon>eudicotyledons</taxon>
        <taxon>Gunneridae</taxon>
        <taxon>Pentapetalae</taxon>
        <taxon>rosids</taxon>
        <taxon>fabids</taxon>
        <taxon>Malpighiales</taxon>
        <taxon>Rhizophoraceae</taxon>
        <taxon>Rhizophora</taxon>
    </lineage>
</organism>
<reference evidence="1" key="1">
    <citation type="submission" date="2018-02" db="EMBL/GenBank/DDBJ databases">
        <title>Rhizophora mucronata_Transcriptome.</title>
        <authorList>
            <person name="Meera S.P."/>
            <person name="Sreeshan A."/>
            <person name="Augustine A."/>
        </authorList>
    </citation>
    <scope>NUCLEOTIDE SEQUENCE</scope>
    <source>
        <tissue evidence="1">Leaf</tissue>
    </source>
</reference>
<dbReference type="AlphaFoldDB" id="A0A2P2P152"/>
<sequence>MGKYLKIVSVTLTKMEIPEGKSTMQLKYLRQKCGCDQNLDIFAGYTTPLHIGRPNKSHLVSGKPNYEMDAKY</sequence>
<evidence type="ECO:0000313" key="1">
    <source>
        <dbReference type="EMBL" id="MBX48462.1"/>
    </source>
</evidence>
<dbReference type="EMBL" id="GGEC01067978">
    <property type="protein sequence ID" value="MBX48462.1"/>
    <property type="molecule type" value="Transcribed_RNA"/>
</dbReference>
<proteinExistence type="predicted"/>
<name>A0A2P2P152_RHIMU</name>
<protein>
    <submittedName>
        <fullName evidence="1">Uncharacterized protein</fullName>
    </submittedName>
</protein>